<name>A0A6G1H5Y6_9PEZI</name>
<dbReference type="EMBL" id="ML977148">
    <property type="protein sequence ID" value="KAF1988472.1"/>
    <property type="molecule type" value="Genomic_DNA"/>
</dbReference>
<feature type="compositionally biased region" description="Polar residues" evidence="1">
    <location>
        <begin position="294"/>
        <end position="312"/>
    </location>
</feature>
<sequence length="559" mass="64047">MEEKEINQRNSYPIQTPEFSQHPEPPAHTTEEPIRLPKTIRALKNSREEKHHPRTIIICLDGTGDRFDSDNSNIVNFVSCLKKHSLDEQVTYYQSGIGTYDKGGLKNGIGAALDMAVGSGLGIHVKDAYKYLMQNYRDGDKICLLGFSRGAYTIRCLAGMLHKVGLLPASNGSQINFAYDFFKDDSEEGWKMSGEFKKTFCTDVNVYFVGLWDCVASVGFIPRKLPFSKSPTNSIQYFRHAMALDEHRSKFKVCQWQHENPDVNPELKRRGTVDKTPMGKVKRTGILGFGSKPQPKTAQSIDTSAETQTIDFSDSRSDKQESLEEKFNEQDKATRRHQQFKTDALEVWFMGAHADVGGGACKNEDRHMLSRIPLRWMLRQCFECDTGILFDTSRLAEQGLDVDTLWPEFKSPSKPSVGPPPALVEKYEKKTLAPLQRRSTFLPIGEENDVIKDAPTAEDLQYILPAESTEDHFDSLQRVNDQLVDAKGWWILEIWPVKIRVRSSDGERWEKRVRMNLGRHRAIREMEPHMHWTVRHRMDSNKYTLKVRENKGTTWREVV</sequence>
<evidence type="ECO:0000256" key="1">
    <source>
        <dbReference type="SAM" id="MobiDB-lite"/>
    </source>
</evidence>
<evidence type="ECO:0000313" key="3">
    <source>
        <dbReference type="EMBL" id="KAF1988472.1"/>
    </source>
</evidence>
<evidence type="ECO:0000313" key="4">
    <source>
        <dbReference type="Proteomes" id="UP000800041"/>
    </source>
</evidence>
<dbReference type="PANTHER" id="PTHR33840:SF2">
    <property type="entry name" value="TLE1 PHOSPHOLIPASE DOMAIN-CONTAINING PROTEIN"/>
    <property type="match status" value="1"/>
</dbReference>
<feature type="compositionally biased region" description="Polar residues" evidence="1">
    <location>
        <begin position="8"/>
        <end position="19"/>
    </location>
</feature>
<keyword evidence="4" id="KW-1185">Reference proteome</keyword>
<dbReference type="OrthoDB" id="3162439at2759"/>
<protein>
    <recommendedName>
        <fullName evidence="2">T6SS Phospholipase effector Tle1-like catalytic domain-containing protein</fullName>
    </recommendedName>
</protein>
<organism evidence="3 4">
    <name type="scientific">Aulographum hederae CBS 113979</name>
    <dbReference type="NCBI Taxonomy" id="1176131"/>
    <lineage>
        <taxon>Eukaryota</taxon>
        <taxon>Fungi</taxon>
        <taxon>Dikarya</taxon>
        <taxon>Ascomycota</taxon>
        <taxon>Pezizomycotina</taxon>
        <taxon>Dothideomycetes</taxon>
        <taxon>Pleosporomycetidae</taxon>
        <taxon>Aulographales</taxon>
        <taxon>Aulographaceae</taxon>
    </lineage>
</organism>
<dbReference type="Pfam" id="PF09994">
    <property type="entry name" value="T6SS_Tle1-like_cat"/>
    <property type="match status" value="1"/>
</dbReference>
<dbReference type="Proteomes" id="UP000800041">
    <property type="component" value="Unassembled WGS sequence"/>
</dbReference>
<dbReference type="PANTHER" id="PTHR33840">
    <property type="match status" value="1"/>
</dbReference>
<dbReference type="AlphaFoldDB" id="A0A6G1H5Y6"/>
<feature type="region of interest" description="Disordered" evidence="1">
    <location>
        <begin position="1"/>
        <end position="37"/>
    </location>
</feature>
<accession>A0A6G1H5Y6</accession>
<dbReference type="InterPro" id="IPR018712">
    <property type="entry name" value="Tle1-like_cat"/>
</dbReference>
<evidence type="ECO:0000259" key="2">
    <source>
        <dbReference type="Pfam" id="PF09994"/>
    </source>
</evidence>
<proteinExistence type="predicted"/>
<reference evidence="3" key="1">
    <citation type="journal article" date="2020" name="Stud. Mycol.">
        <title>101 Dothideomycetes genomes: a test case for predicting lifestyles and emergence of pathogens.</title>
        <authorList>
            <person name="Haridas S."/>
            <person name="Albert R."/>
            <person name="Binder M."/>
            <person name="Bloem J."/>
            <person name="Labutti K."/>
            <person name="Salamov A."/>
            <person name="Andreopoulos B."/>
            <person name="Baker S."/>
            <person name="Barry K."/>
            <person name="Bills G."/>
            <person name="Bluhm B."/>
            <person name="Cannon C."/>
            <person name="Castanera R."/>
            <person name="Culley D."/>
            <person name="Daum C."/>
            <person name="Ezra D."/>
            <person name="Gonzalez J."/>
            <person name="Henrissat B."/>
            <person name="Kuo A."/>
            <person name="Liang C."/>
            <person name="Lipzen A."/>
            <person name="Lutzoni F."/>
            <person name="Magnuson J."/>
            <person name="Mondo S."/>
            <person name="Nolan M."/>
            <person name="Ohm R."/>
            <person name="Pangilinan J."/>
            <person name="Park H.-J."/>
            <person name="Ramirez L."/>
            <person name="Alfaro M."/>
            <person name="Sun H."/>
            <person name="Tritt A."/>
            <person name="Yoshinaga Y."/>
            <person name="Zwiers L.-H."/>
            <person name="Turgeon B."/>
            <person name="Goodwin S."/>
            <person name="Spatafora J."/>
            <person name="Crous P."/>
            <person name="Grigoriev I."/>
        </authorList>
    </citation>
    <scope>NUCLEOTIDE SEQUENCE</scope>
    <source>
        <strain evidence="3">CBS 113979</strain>
    </source>
</reference>
<gene>
    <name evidence="3" type="ORF">K402DRAFT_452716</name>
</gene>
<dbReference type="InterPro" id="IPR029058">
    <property type="entry name" value="AB_hydrolase_fold"/>
</dbReference>
<dbReference type="SUPFAM" id="SSF53474">
    <property type="entry name" value="alpha/beta-Hydrolases"/>
    <property type="match status" value="1"/>
</dbReference>
<feature type="domain" description="T6SS Phospholipase effector Tle1-like catalytic" evidence="2">
    <location>
        <begin position="54"/>
        <end position="380"/>
    </location>
</feature>
<feature type="region of interest" description="Disordered" evidence="1">
    <location>
        <begin position="284"/>
        <end position="321"/>
    </location>
</feature>